<dbReference type="HOGENOM" id="CLU_3191309_0_0_1"/>
<dbReference type="InParanoid" id="C8VE66"/>
<proteinExistence type="predicted"/>
<gene>
    <name evidence="2" type="ORF">ANIA_11603</name>
</gene>
<dbReference type="Proteomes" id="UP000000560">
    <property type="component" value="Chromosome V"/>
</dbReference>
<protein>
    <submittedName>
        <fullName evidence="2">Uncharacterized protein</fullName>
    </submittedName>
</protein>
<reference evidence="3" key="2">
    <citation type="journal article" date="2009" name="Fungal Genet. Biol.">
        <title>The 2008 update of the Aspergillus nidulans genome annotation: a community effort.</title>
        <authorList>
            <person name="Wortman J.R."/>
            <person name="Gilsenan J.M."/>
            <person name="Joardar V."/>
            <person name="Deegan J."/>
            <person name="Clutterbuck J."/>
            <person name="Andersen M.R."/>
            <person name="Archer D."/>
            <person name="Bencina M."/>
            <person name="Braus G."/>
            <person name="Coutinho P."/>
            <person name="von Dohren H."/>
            <person name="Doonan J."/>
            <person name="Driessen A.J."/>
            <person name="Durek P."/>
            <person name="Espeso E."/>
            <person name="Fekete E."/>
            <person name="Flipphi M."/>
            <person name="Estrada C.G."/>
            <person name="Geysens S."/>
            <person name="Goldman G."/>
            <person name="de Groot P.W."/>
            <person name="Hansen K."/>
            <person name="Harris S.D."/>
            <person name="Heinekamp T."/>
            <person name="Helmstaedt K."/>
            <person name="Henrissat B."/>
            <person name="Hofmann G."/>
            <person name="Homan T."/>
            <person name="Horio T."/>
            <person name="Horiuchi H."/>
            <person name="James S."/>
            <person name="Jones M."/>
            <person name="Karaffa L."/>
            <person name="Karanyi Z."/>
            <person name="Kato M."/>
            <person name="Keller N."/>
            <person name="Kelly D.E."/>
            <person name="Kiel J.A."/>
            <person name="Kim J.M."/>
            <person name="van der Klei I.J."/>
            <person name="Klis F.M."/>
            <person name="Kovalchuk A."/>
            <person name="Krasevec N."/>
            <person name="Kubicek C.P."/>
            <person name="Liu B."/>
            <person name="Maccabe A."/>
            <person name="Meyer V."/>
            <person name="Mirabito P."/>
            <person name="Miskei M."/>
            <person name="Mos M."/>
            <person name="Mullins J."/>
            <person name="Nelson D.R."/>
            <person name="Nielsen J."/>
            <person name="Oakley B.R."/>
            <person name="Osmani S.A."/>
            <person name="Pakula T."/>
            <person name="Paszewski A."/>
            <person name="Paulsen I."/>
            <person name="Pilsyk S."/>
            <person name="Pocsi I."/>
            <person name="Punt P.J."/>
            <person name="Ram A.F."/>
            <person name="Ren Q."/>
            <person name="Robellet X."/>
            <person name="Robson G."/>
            <person name="Seiboth B."/>
            <person name="van Solingen P."/>
            <person name="Specht T."/>
            <person name="Sun J."/>
            <person name="Taheri-Talesh N."/>
            <person name="Takeshita N."/>
            <person name="Ussery D."/>
            <person name="vanKuyk P.A."/>
            <person name="Visser H."/>
            <person name="van de Vondervoort P.J."/>
            <person name="de Vries R.P."/>
            <person name="Walton J."/>
            <person name="Xiang X."/>
            <person name="Xiong Y."/>
            <person name="Zeng A.P."/>
            <person name="Brandt B.W."/>
            <person name="Cornell M.J."/>
            <person name="van den Hondel C.A."/>
            <person name="Visser J."/>
            <person name="Oliver S.G."/>
            <person name="Turner G."/>
        </authorList>
    </citation>
    <scope>GENOME REANNOTATION</scope>
    <source>
        <strain evidence="3">FGSC A4 / ATCC 38163 / CBS 112.46 / NRRL 194 / M139</strain>
    </source>
</reference>
<feature type="chain" id="PRO_5002991567" evidence="1">
    <location>
        <begin position="19"/>
        <end position="46"/>
    </location>
</feature>
<accession>C8VE66</accession>
<dbReference type="GeneID" id="74897164"/>
<evidence type="ECO:0000313" key="3">
    <source>
        <dbReference type="Proteomes" id="UP000000560"/>
    </source>
</evidence>
<evidence type="ECO:0000256" key="1">
    <source>
        <dbReference type="SAM" id="SignalP"/>
    </source>
</evidence>
<dbReference type="RefSeq" id="XP_050468076.1">
    <property type="nucleotide sequence ID" value="XM_050612123.1"/>
</dbReference>
<evidence type="ECO:0000313" key="2">
    <source>
        <dbReference type="EMBL" id="CBF80403.1"/>
    </source>
</evidence>
<dbReference type="KEGG" id="ani:ANIA_11603"/>
<feature type="signal peptide" evidence="1">
    <location>
        <begin position="1"/>
        <end position="18"/>
    </location>
</feature>
<name>C8VE66_EMENI</name>
<dbReference type="EMBL" id="BN001305">
    <property type="protein sequence ID" value="CBF80403.1"/>
    <property type="molecule type" value="Genomic_DNA"/>
</dbReference>
<reference evidence="3" key="1">
    <citation type="journal article" date="2005" name="Nature">
        <title>Sequencing of Aspergillus nidulans and comparative analysis with A. fumigatus and A. oryzae.</title>
        <authorList>
            <person name="Galagan J.E."/>
            <person name="Calvo S.E."/>
            <person name="Cuomo C."/>
            <person name="Ma L.J."/>
            <person name="Wortman J.R."/>
            <person name="Batzoglou S."/>
            <person name="Lee S.I."/>
            <person name="Basturkmen M."/>
            <person name="Spevak C.C."/>
            <person name="Clutterbuck J."/>
            <person name="Kapitonov V."/>
            <person name="Jurka J."/>
            <person name="Scazzocchio C."/>
            <person name="Farman M."/>
            <person name="Butler J."/>
            <person name="Purcell S."/>
            <person name="Harris S."/>
            <person name="Braus G.H."/>
            <person name="Draht O."/>
            <person name="Busch S."/>
            <person name="D'Enfert C."/>
            <person name="Bouchier C."/>
            <person name="Goldman G.H."/>
            <person name="Bell-Pedersen D."/>
            <person name="Griffiths-Jones S."/>
            <person name="Doonan J.H."/>
            <person name="Yu J."/>
            <person name="Vienken K."/>
            <person name="Pain A."/>
            <person name="Freitag M."/>
            <person name="Selker E.U."/>
            <person name="Archer D.B."/>
            <person name="Penalva M.A."/>
            <person name="Oakley B.R."/>
            <person name="Momany M."/>
            <person name="Tanaka T."/>
            <person name="Kumagai T."/>
            <person name="Asai K."/>
            <person name="Machida M."/>
            <person name="Nierman W.C."/>
            <person name="Denning D.W."/>
            <person name="Caddick M."/>
            <person name="Hynes M."/>
            <person name="Paoletti M."/>
            <person name="Fischer R."/>
            <person name="Miller B."/>
            <person name="Dyer P."/>
            <person name="Sachs M.S."/>
            <person name="Osmani S.A."/>
            <person name="Birren B.W."/>
        </authorList>
    </citation>
    <scope>NUCLEOTIDE SEQUENCE [LARGE SCALE GENOMIC DNA]</scope>
    <source>
        <strain evidence="3">FGSC A4 / ATCC 38163 / CBS 112.46 / NRRL 194 / M139</strain>
    </source>
</reference>
<keyword evidence="3" id="KW-1185">Reference proteome</keyword>
<keyword evidence="1" id="KW-0732">Signal</keyword>
<dbReference type="AlphaFoldDB" id="C8VE66"/>
<sequence>MRLFMALVAVIFSVDSTGHRILVVILRDHLLHGTSPGSLSSPHTDP</sequence>
<organism evidence="2 3">
    <name type="scientific">Emericella nidulans (strain FGSC A4 / ATCC 38163 / CBS 112.46 / NRRL 194 / M139)</name>
    <name type="common">Aspergillus nidulans</name>
    <dbReference type="NCBI Taxonomy" id="227321"/>
    <lineage>
        <taxon>Eukaryota</taxon>
        <taxon>Fungi</taxon>
        <taxon>Dikarya</taxon>
        <taxon>Ascomycota</taxon>
        <taxon>Pezizomycotina</taxon>
        <taxon>Eurotiomycetes</taxon>
        <taxon>Eurotiomycetidae</taxon>
        <taxon>Eurotiales</taxon>
        <taxon>Aspergillaceae</taxon>
        <taxon>Aspergillus</taxon>
        <taxon>Aspergillus subgen. Nidulantes</taxon>
    </lineage>
</organism>